<sequence length="71" mass="7965">MHDLAPDYLNCAIPRDAPIRALRWASDATLLAVTVPRRTVGSSLACPTMWNSLPKVYKINRDIGNFPRKKT</sequence>
<accession>A0AAD9NR42</accession>
<name>A0AAD9NR42_RIDPI</name>
<evidence type="ECO:0000313" key="2">
    <source>
        <dbReference type="Proteomes" id="UP001209878"/>
    </source>
</evidence>
<gene>
    <name evidence="1" type="ORF">NP493_594g00026</name>
</gene>
<proteinExistence type="predicted"/>
<organism evidence="1 2">
    <name type="scientific">Ridgeia piscesae</name>
    <name type="common">Tubeworm</name>
    <dbReference type="NCBI Taxonomy" id="27915"/>
    <lineage>
        <taxon>Eukaryota</taxon>
        <taxon>Metazoa</taxon>
        <taxon>Spiralia</taxon>
        <taxon>Lophotrochozoa</taxon>
        <taxon>Annelida</taxon>
        <taxon>Polychaeta</taxon>
        <taxon>Sedentaria</taxon>
        <taxon>Canalipalpata</taxon>
        <taxon>Sabellida</taxon>
        <taxon>Siboglinidae</taxon>
        <taxon>Ridgeia</taxon>
    </lineage>
</organism>
<protein>
    <submittedName>
        <fullName evidence="1">Uncharacterized protein</fullName>
    </submittedName>
</protein>
<dbReference type="EMBL" id="JAODUO010000593">
    <property type="protein sequence ID" value="KAK2177506.1"/>
    <property type="molecule type" value="Genomic_DNA"/>
</dbReference>
<evidence type="ECO:0000313" key="1">
    <source>
        <dbReference type="EMBL" id="KAK2177506.1"/>
    </source>
</evidence>
<dbReference type="Proteomes" id="UP001209878">
    <property type="component" value="Unassembled WGS sequence"/>
</dbReference>
<comment type="caution">
    <text evidence="1">The sequence shown here is derived from an EMBL/GenBank/DDBJ whole genome shotgun (WGS) entry which is preliminary data.</text>
</comment>
<dbReference type="AlphaFoldDB" id="A0AAD9NR42"/>
<reference evidence="1" key="1">
    <citation type="journal article" date="2023" name="Mol. Biol. Evol.">
        <title>Third-Generation Sequencing Reveals the Adaptive Role of the Epigenome in Three Deep-Sea Polychaetes.</title>
        <authorList>
            <person name="Perez M."/>
            <person name="Aroh O."/>
            <person name="Sun Y."/>
            <person name="Lan Y."/>
            <person name="Juniper S.K."/>
            <person name="Young C.R."/>
            <person name="Angers B."/>
            <person name="Qian P.Y."/>
        </authorList>
    </citation>
    <scope>NUCLEOTIDE SEQUENCE</scope>
    <source>
        <strain evidence="1">R07B-5</strain>
    </source>
</reference>
<keyword evidence="2" id="KW-1185">Reference proteome</keyword>